<evidence type="ECO:0000256" key="1">
    <source>
        <dbReference type="SAM" id="MobiDB-lite"/>
    </source>
</evidence>
<feature type="compositionally biased region" description="Polar residues" evidence="1">
    <location>
        <begin position="60"/>
        <end position="69"/>
    </location>
</feature>
<dbReference type="Gene3D" id="3.40.50.300">
    <property type="entry name" value="P-loop containing nucleotide triphosphate hydrolases"/>
    <property type="match status" value="1"/>
</dbReference>
<dbReference type="GO" id="GO:0016887">
    <property type="term" value="F:ATP hydrolysis activity"/>
    <property type="evidence" value="ECO:0007669"/>
    <property type="project" value="InterPro"/>
</dbReference>
<gene>
    <name evidence="3" type="ORF">B0T17DRAFT_627808</name>
</gene>
<dbReference type="Pfam" id="PF00004">
    <property type="entry name" value="AAA"/>
    <property type="match status" value="1"/>
</dbReference>
<name>A0AA39XNI1_9PEZI</name>
<reference evidence="3" key="1">
    <citation type="submission" date="2023-06" db="EMBL/GenBank/DDBJ databases">
        <title>Genome-scale phylogeny and comparative genomics of the fungal order Sordariales.</title>
        <authorList>
            <consortium name="Lawrence Berkeley National Laboratory"/>
            <person name="Hensen N."/>
            <person name="Bonometti L."/>
            <person name="Westerberg I."/>
            <person name="Brannstrom I.O."/>
            <person name="Guillou S."/>
            <person name="Cros-Aarteil S."/>
            <person name="Calhoun S."/>
            <person name="Haridas S."/>
            <person name="Kuo A."/>
            <person name="Mondo S."/>
            <person name="Pangilinan J."/>
            <person name="Riley R."/>
            <person name="LaButti K."/>
            <person name="Andreopoulos B."/>
            <person name="Lipzen A."/>
            <person name="Chen C."/>
            <person name="Yanf M."/>
            <person name="Daum C."/>
            <person name="Ng V."/>
            <person name="Clum A."/>
            <person name="Steindorff A."/>
            <person name="Ohm R."/>
            <person name="Martin F."/>
            <person name="Silar P."/>
            <person name="Natvig D."/>
            <person name="Lalanne C."/>
            <person name="Gautier V."/>
            <person name="Ament-velasquez S.L."/>
            <person name="Kruys A."/>
            <person name="Hutchinson M.I."/>
            <person name="Powell A.J."/>
            <person name="Barry K."/>
            <person name="Miller A.N."/>
            <person name="Grigoriev I.V."/>
            <person name="Debuchy R."/>
            <person name="Gladieux P."/>
            <person name="Thoren M.H."/>
            <person name="Johannesson H."/>
        </authorList>
    </citation>
    <scope>NUCLEOTIDE SEQUENCE</scope>
    <source>
        <strain evidence="3">SMH3391-2</strain>
    </source>
</reference>
<dbReference type="EMBL" id="JAULSR010000001">
    <property type="protein sequence ID" value="KAK0637179.1"/>
    <property type="molecule type" value="Genomic_DNA"/>
</dbReference>
<dbReference type="Pfam" id="PF23232">
    <property type="entry name" value="AAA_lid_13"/>
    <property type="match status" value="1"/>
</dbReference>
<accession>A0AA39XNI1</accession>
<dbReference type="InterPro" id="IPR054289">
    <property type="entry name" value="DUF7025"/>
</dbReference>
<feature type="region of interest" description="Disordered" evidence="1">
    <location>
        <begin position="55"/>
        <end position="81"/>
    </location>
</feature>
<dbReference type="InterPro" id="IPR056599">
    <property type="entry name" value="AAA_lid_fung"/>
</dbReference>
<keyword evidence="4" id="KW-1185">Reference proteome</keyword>
<proteinExistence type="predicted"/>
<dbReference type="InterPro" id="IPR003593">
    <property type="entry name" value="AAA+_ATPase"/>
</dbReference>
<feature type="domain" description="AAA+ ATPase" evidence="2">
    <location>
        <begin position="486"/>
        <end position="611"/>
    </location>
</feature>
<dbReference type="SMART" id="SM00382">
    <property type="entry name" value="AAA"/>
    <property type="match status" value="1"/>
</dbReference>
<dbReference type="GO" id="GO:0005524">
    <property type="term" value="F:ATP binding"/>
    <property type="evidence" value="ECO:0007669"/>
    <property type="project" value="InterPro"/>
</dbReference>
<dbReference type="Pfam" id="PF22942">
    <property type="entry name" value="DUF7025"/>
    <property type="match status" value="1"/>
</dbReference>
<dbReference type="PANTHER" id="PTHR46411:SF3">
    <property type="entry name" value="AAA+ ATPASE DOMAIN-CONTAINING PROTEIN"/>
    <property type="match status" value="1"/>
</dbReference>
<dbReference type="SUPFAM" id="SSF52540">
    <property type="entry name" value="P-loop containing nucleoside triphosphate hydrolases"/>
    <property type="match status" value="1"/>
</dbReference>
<organism evidence="3 4">
    <name type="scientific">Bombardia bombarda</name>
    <dbReference type="NCBI Taxonomy" id="252184"/>
    <lineage>
        <taxon>Eukaryota</taxon>
        <taxon>Fungi</taxon>
        <taxon>Dikarya</taxon>
        <taxon>Ascomycota</taxon>
        <taxon>Pezizomycotina</taxon>
        <taxon>Sordariomycetes</taxon>
        <taxon>Sordariomycetidae</taxon>
        <taxon>Sordariales</taxon>
        <taxon>Lasiosphaeriaceae</taxon>
        <taxon>Bombardia</taxon>
    </lineage>
</organism>
<dbReference type="PANTHER" id="PTHR46411">
    <property type="entry name" value="FAMILY ATPASE, PUTATIVE-RELATED"/>
    <property type="match status" value="1"/>
</dbReference>
<dbReference type="Proteomes" id="UP001174934">
    <property type="component" value="Unassembled WGS sequence"/>
</dbReference>
<dbReference type="InterPro" id="IPR027417">
    <property type="entry name" value="P-loop_NTPase"/>
</dbReference>
<protein>
    <submittedName>
        <fullName evidence="3">P-loop containing nucleoside triphosphate hydrolase protein</fullName>
    </submittedName>
</protein>
<sequence>MKEPVQDAIRTSPIGAALQLPIRTPQDASSTFALGSDAAVLRLLELLTVAAKKSLAAESEPNTPTASESTTKEDEPQIERASMLDYKRVDEVWDEKSGKYKIVGSTSSKADELDRYVFVVRDRIDMRTQVTTSYIDMKSASLRDILREMCKDIRGVSLADVTPSIERKALFHVREELKSYRERIAGDSEGMCRKHLDLLVNYTETTYKPTVEHLSVLLERQEITYDLLWALFSPNTEVYTTCQGTGASRCALYNLCEERVDMDGSKYMYIEGRYLNSDGKSLGEATTGIKIPIFRGAKRIQHLQAYPLQYHAEKERVRQELIHYGRNFVSLIGIHHQQYEGKAFFLNEKGLIVGRYVKSRIVVDAIGFQETRADYPCPRVHKVKKRYSWDTPDTERQFKLEDIHPDQLEERDFLICSPTVFGFSLDSKTFLEFAVANISDVEWSQASFDDVKIPEEQKKPIWALTSTYLNRAPGDGLTDLVRGKGHGINFLLYGPPGVGKTLTAETLADTLKVPLYAVPAGQIGVDPVKVEAILTTVFKIASRWKAILLIDEADIFMAQRSSDNLQLNALVSVFLRELEHYDGILFLTTNRLQTFDEAIISRIHVALKYDELREEARRAVWQSFVDRAKTRRGNPACSGKVLDELAKKKMNGREIRNAVFVAQSMAEHEGTVLKKSHLEDAIASKRQFHRDFNGVGAVENLHSYN</sequence>
<evidence type="ECO:0000313" key="4">
    <source>
        <dbReference type="Proteomes" id="UP001174934"/>
    </source>
</evidence>
<dbReference type="AlphaFoldDB" id="A0AA39XNI1"/>
<comment type="caution">
    <text evidence="3">The sequence shown here is derived from an EMBL/GenBank/DDBJ whole genome shotgun (WGS) entry which is preliminary data.</text>
</comment>
<evidence type="ECO:0000259" key="2">
    <source>
        <dbReference type="SMART" id="SM00382"/>
    </source>
</evidence>
<keyword evidence="3" id="KW-0378">Hydrolase</keyword>
<dbReference type="CDD" id="cd19481">
    <property type="entry name" value="RecA-like_protease"/>
    <property type="match status" value="1"/>
</dbReference>
<evidence type="ECO:0000313" key="3">
    <source>
        <dbReference type="EMBL" id="KAK0637179.1"/>
    </source>
</evidence>
<dbReference type="InterPro" id="IPR003959">
    <property type="entry name" value="ATPase_AAA_core"/>
</dbReference>